<sequence>MSQIVELGKPIYAFSNENTPVATVKSGDRFTVESYDCFEGQITSSDTTMDTINWDRINPATGPIFVESAQPGDVLAVNIHGIQISDSGVIATGKNLGVMGHRMDDDFTVKMIPIEDEEAVFNEKVRIPLNKMIGVIGVAPKNEAVSCGTPGNHGGNLDTVLITEGATIYFPVFHEGALFGLGDMHAAMGDGEIGVSGIEVAGKADITLEVKKGQSINHPLVKNKDGLNILVSAETLDEAAKLAVEEMIDLLLPHTDMDLAEMTMLMSAIGHSQISQIVDPLLTARFFVPQWFLDAYDIKIFN</sequence>
<dbReference type="EMBL" id="JAGYPN010000002">
    <property type="protein sequence ID" value="MBS4223226.1"/>
    <property type="molecule type" value="Genomic_DNA"/>
</dbReference>
<keyword evidence="2" id="KW-1185">Reference proteome</keyword>
<accession>A0A942UQK0</accession>
<organism evidence="1 2">
    <name type="scientific">Lederbergia citrea</name>
    <dbReference type="NCBI Taxonomy" id="2833581"/>
    <lineage>
        <taxon>Bacteria</taxon>
        <taxon>Bacillati</taxon>
        <taxon>Bacillota</taxon>
        <taxon>Bacilli</taxon>
        <taxon>Bacillales</taxon>
        <taxon>Bacillaceae</taxon>
        <taxon>Lederbergia</taxon>
    </lineage>
</organism>
<protein>
    <submittedName>
        <fullName evidence="1">Acetamidase/formamidase family protein</fullName>
    </submittedName>
</protein>
<gene>
    <name evidence="1" type="ORF">KHA91_10770</name>
</gene>
<reference evidence="1 2" key="1">
    <citation type="submission" date="2021-05" db="EMBL/GenBank/DDBJ databases">
        <title>Novel Bacillus species.</title>
        <authorList>
            <person name="Liu G."/>
        </authorList>
    </citation>
    <scope>NUCLEOTIDE SEQUENCE [LARGE SCALE GENOMIC DNA]</scope>
    <source>
        <strain evidence="1 2">FJAT-49682</strain>
    </source>
</reference>
<dbReference type="RefSeq" id="WP_213098257.1">
    <property type="nucleotide sequence ID" value="NZ_JAGYPN010000002.1"/>
</dbReference>
<evidence type="ECO:0000313" key="1">
    <source>
        <dbReference type="EMBL" id="MBS4223226.1"/>
    </source>
</evidence>
<dbReference type="Gene3D" id="3.10.28.20">
    <property type="entry name" value="Acetamidase/Formamidase-like domains"/>
    <property type="match status" value="1"/>
</dbReference>
<proteinExistence type="predicted"/>
<dbReference type="GO" id="GO:0016811">
    <property type="term" value="F:hydrolase activity, acting on carbon-nitrogen (but not peptide) bonds, in linear amides"/>
    <property type="evidence" value="ECO:0007669"/>
    <property type="project" value="InterPro"/>
</dbReference>
<dbReference type="AlphaFoldDB" id="A0A942UQK0"/>
<dbReference type="Gene3D" id="2.60.120.580">
    <property type="entry name" value="Acetamidase/Formamidase-like domains"/>
    <property type="match status" value="1"/>
</dbReference>
<dbReference type="SUPFAM" id="SSF141130">
    <property type="entry name" value="Acetamidase/Formamidase-like"/>
    <property type="match status" value="1"/>
</dbReference>
<dbReference type="Pfam" id="PF03069">
    <property type="entry name" value="FmdA_AmdA"/>
    <property type="match status" value="2"/>
</dbReference>
<comment type="caution">
    <text evidence="1">The sequence shown here is derived from an EMBL/GenBank/DDBJ whole genome shotgun (WGS) entry which is preliminary data.</text>
</comment>
<dbReference type="PANTHER" id="PTHR31891">
    <property type="entry name" value="FORMAMIDASE C869.04-RELATED"/>
    <property type="match status" value="1"/>
</dbReference>
<dbReference type="Gene3D" id="2.40.10.120">
    <property type="match status" value="1"/>
</dbReference>
<dbReference type="Proteomes" id="UP000676456">
    <property type="component" value="Unassembled WGS sequence"/>
</dbReference>
<name>A0A942UQK0_9BACI</name>
<dbReference type="InterPro" id="IPR004304">
    <property type="entry name" value="FmdA_AmdA"/>
</dbReference>
<evidence type="ECO:0000313" key="2">
    <source>
        <dbReference type="Proteomes" id="UP000676456"/>
    </source>
</evidence>
<dbReference type="PANTHER" id="PTHR31891:SF1">
    <property type="entry name" value="FORMAMIDASE C869.04-RELATED"/>
    <property type="match status" value="1"/>
</dbReference>